<dbReference type="GO" id="GO:0016747">
    <property type="term" value="F:acyltransferase activity, transferring groups other than amino-acyl groups"/>
    <property type="evidence" value="ECO:0007669"/>
    <property type="project" value="InterPro"/>
</dbReference>
<feature type="domain" description="N-acetyltransferase" evidence="1">
    <location>
        <begin position="15"/>
        <end position="145"/>
    </location>
</feature>
<dbReference type="SUPFAM" id="SSF55729">
    <property type="entry name" value="Acyl-CoA N-acyltransferases (Nat)"/>
    <property type="match status" value="1"/>
</dbReference>
<dbReference type="InterPro" id="IPR016181">
    <property type="entry name" value="Acyl_CoA_acyltransferase"/>
</dbReference>
<comment type="caution">
    <text evidence="2">The sequence shown here is derived from an EMBL/GenBank/DDBJ whole genome shotgun (WGS) entry which is preliminary data.</text>
</comment>
<gene>
    <name evidence="2" type="ORF">GCL60_08380</name>
</gene>
<evidence type="ECO:0000313" key="3">
    <source>
        <dbReference type="Proteomes" id="UP000437748"/>
    </source>
</evidence>
<dbReference type="AlphaFoldDB" id="A0A6N6VWM0"/>
<evidence type="ECO:0000313" key="2">
    <source>
        <dbReference type="EMBL" id="KAB8038863.1"/>
    </source>
</evidence>
<protein>
    <submittedName>
        <fullName evidence="2">GNAT family N-acetyltransferase</fullName>
    </submittedName>
</protein>
<dbReference type="EMBL" id="WFLM01000003">
    <property type="protein sequence ID" value="KAB8038863.1"/>
    <property type="molecule type" value="Genomic_DNA"/>
</dbReference>
<dbReference type="InterPro" id="IPR000182">
    <property type="entry name" value="GNAT_dom"/>
</dbReference>
<dbReference type="OrthoDB" id="2895575at2"/>
<keyword evidence="2" id="KW-0808">Transferase</keyword>
<dbReference type="Pfam" id="PF00583">
    <property type="entry name" value="Acetyltransf_1"/>
    <property type="match status" value="1"/>
</dbReference>
<evidence type="ECO:0000259" key="1">
    <source>
        <dbReference type="PROSITE" id="PS51186"/>
    </source>
</evidence>
<reference evidence="2 3" key="1">
    <citation type="submission" date="2019-10" db="EMBL/GenBank/DDBJ databases">
        <title>New species of Slilvanegrellaceae.</title>
        <authorList>
            <person name="Pitt A."/>
            <person name="Hahn M.W."/>
        </authorList>
    </citation>
    <scope>NUCLEOTIDE SEQUENCE [LARGE SCALE GENOMIC DNA]</scope>
    <source>
        <strain evidence="2 3">SP-Ram-0.45-NSY-1</strain>
    </source>
</reference>
<dbReference type="RefSeq" id="WP_153420260.1">
    <property type="nucleotide sequence ID" value="NZ_WFLM01000003.1"/>
</dbReference>
<proteinExistence type="predicted"/>
<name>A0A6N6VWM0_9BACT</name>
<keyword evidence="3" id="KW-1185">Reference proteome</keyword>
<sequence>MVFDLNYSNCDGFLGDVNKVTDRYDVINFIEVLENYDPIIRDYYLNLANHLGFSDLKPYHLFYIKAGNRSVCIASLFFHNEMCGIFDVLTHDEFRKQGYASIMMHFLLNYAKNISLTASSKEAVSIYKNLGFQELGNYHCYEYKK</sequence>
<accession>A0A6N6VWM0</accession>
<dbReference type="Gene3D" id="3.40.630.30">
    <property type="match status" value="1"/>
</dbReference>
<dbReference type="CDD" id="cd04301">
    <property type="entry name" value="NAT_SF"/>
    <property type="match status" value="1"/>
</dbReference>
<dbReference type="Proteomes" id="UP000437748">
    <property type="component" value="Unassembled WGS sequence"/>
</dbReference>
<dbReference type="PROSITE" id="PS51186">
    <property type="entry name" value="GNAT"/>
    <property type="match status" value="1"/>
</dbReference>
<organism evidence="2 3">
    <name type="scientific">Silvanigrella paludirubra</name>
    <dbReference type="NCBI Taxonomy" id="2499159"/>
    <lineage>
        <taxon>Bacteria</taxon>
        <taxon>Pseudomonadati</taxon>
        <taxon>Bdellovibrionota</taxon>
        <taxon>Oligoflexia</taxon>
        <taxon>Silvanigrellales</taxon>
        <taxon>Silvanigrellaceae</taxon>
        <taxon>Silvanigrella</taxon>
    </lineage>
</organism>